<evidence type="ECO:0000313" key="10">
    <source>
        <dbReference type="Proteomes" id="UP000000391"/>
    </source>
</evidence>
<accession>D7EBW2</accession>
<keyword evidence="3" id="KW-0732">Signal</keyword>
<evidence type="ECO:0000256" key="3">
    <source>
        <dbReference type="ARBA" id="ARBA00022729"/>
    </source>
</evidence>
<dbReference type="GeneID" id="9347929"/>
<feature type="transmembrane region" description="Helical" evidence="5">
    <location>
        <begin position="579"/>
        <end position="597"/>
    </location>
</feature>
<feature type="domain" description="SD-repeat containing protein B" evidence="6">
    <location>
        <begin position="352"/>
        <end position="460"/>
    </location>
</feature>
<dbReference type="PANTHER" id="PTHR23303:SF15">
    <property type="entry name" value="COLOSSIN-A"/>
    <property type="match status" value="1"/>
</dbReference>
<gene>
    <name evidence="9" type="ordered locus">Metev_2265</name>
</gene>
<keyword evidence="5" id="KW-0472">Membrane</keyword>
<keyword evidence="2" id="KW-0964">Secreted</keyword>
<reference evidence="9 10" key="1">
    <citation type="submission" date="2010-06" db="EMBL/GenBank/DDBJ databases">
        <title>Complete sequence plasmid of Methanohalobium evestigatum Z-7303.</title>
        <authorList>
            <consortium name="US DOE Joint Genome Institute"/>
            <person name="Lucas S."/>
            <person name="Copeland A."/>
            <person name="Lapidus A."/>
            <person name="Cheng J.-F."/>
            <person name="Bruce D."/>
            <person name="Goodwin L."/>
            <person name="Pitluck S."/>
            <person name="Saunders E."/>
            <person name="Detter J.C."/>
            <person name="Han C."/>
            <person name="Tapia R."/>
            <person name="Land M."/>
            <person name="Hauser L."/>
            <person name="Kyrpides N."/>
            <person name="Mikhailova N."/>
            <person name="Sieprawska-Lupa M."/>
            <person name="Whitman W.B."/>
            <person name="Anderson I."/>
            <person name="Woyke T."/>
        </authorList>
    </citation>
    <scope>NUCLEOTIDE SEQUENCE [LARGE SCALE GENOMIC DNA]</scope>
    <source>
        <strain evidence="10">ATCC BAA-1072 / DSM 3721 / NBRC 107634 / OCM 161 / Z-7303</strain>
        <plasmid evidence="10">Plasmid pMETEV01</plasmid>
    </source>
</reference>
<dbReference type="InterPro" id="IPR055354">
    <property type="entry name" value="DUF7507"/>
</dbReference>
<dbReference type="InterPro" id="IPR026428">
    <property type="entry name" value="VPxxxP_CTERM"/>
</dbReference>
<protein>
    <submittedName>
        <fullName evidence="9">Conserved repeat domain protein</fullName>
    </submittedName>
</protein>
<dbReference type="EMBL" id="CP002070">
    <property type="protein sequence ID" value="ADI75084.1"/>
    <property type="molecule type" value="Genomic_DNA"/>
</dbReference>
<evidence type="ECO:0000259" key="6">
    <source>
        <dbReference type="Pfam" id="PF17210"/>
    </source>
</evidence>
<dbReference type="OrthoDB" id="98274at2157"/>
<keyword evidence="5" id="KW-0812">Transmembrane</keyword>
<dbReference type="GO" id="GO:0005576">
    <property type="term" value="C:extracellular region"/>
    <property type="evidence" value="ECO:0007669"/>
    <property type="project" value="UniProtKB-SubCell"/>
</dbReference>
<evidence type="ECO:0000256" key="1">
    <source>
        <dbReference type="ARBA" id="ARBA00004613"/>
    </source>
</evidence>
<feature type="domain" description="VPXXXP-CTERM protein-sorting" evidence="8">
    <location>
        <begin position="577"/>
        <end position="601"/>
    </location>
</feature>
<feature type="domain" description="SD-repeat containing protein B" evidence="6">
    <location>
        <begin position="118"/>
        <end position="227"/>
    </location>
</feature>
<feature type="domain" description="SD-repeat containing protein B" evidence="6">
    <location>
        <begin position="5"/>
        <end position="114"/>
    </location>
</feature>
<dbReference type="Pfam" id="PF26597">
    <property type="entry name" value="VPxxxP-CTERM_ARCH"/>
    <property type="match status" value="1"/>
</dbReference>
<evidence type="ECO:0000313" key="9">
    <source>
        <dbReference type="EMBL" id="ADI75084.1"/>
    </source>
</evidence>
<evidence type="ECO:0000259" key="7">
    <source>
        <dbReference type="Pfam" id="PF24346"/>
    </source>
</evidence>
<sequence length="602" mass="64709">MYQPATIGDFVWEDTNKNGKQDIGESGISGLTVELYNCSTDELESSTTTNASGYYNFSVTPGNYYVQFSSDGYEFTSANQGTDDSMDSDADSSGNTTCITVESGETNDTVDAGLYQPATIGDFVWEDTNKNGKQDIGETGISGLTVELYNCSTDELESSTTTNASGYYNFSVTPGSYYVNFSSDGYEFTLANQGTDDGVDSDADSSGNTTCITVESGKTNDTIDAGLYQPENPKASMGDFVWEDLDGDGTQDIGEPGIFNVTVYLYDCVTGNLIATTNTDEDGEYLFTGLTPGVYNVSFAAPPESGYVFTPKDQGSDEKDSDANSTGNTTCINLVSGETNDTIDAGMYQPASVSDFVWNDTNCNGIQDPGEKGVANVEVRLYNIDGDYITSEITNASGFYKFLVPPGHYYLNFVLPEGHEFSPQFMGGDINKDSDVDNTGNTSIIMLTSGENNVTIDAGIFKASPSIQIEKFTNGKDADEPRGPVVQVGTQVTWTYNVTNTGNVNLTNINVTDSKGVEVNCLNTTLEPDESMVCNAIGTAKLGQYSNYGNVTAEYNGVQVNDSDPSHYFGHDHWTKVPTANPVLLIGVLGVAMLLLLRREQK</sequence>
<feature type="region of interest" description="Disordered" evidence="4">
    <location>
        <begin position="308"/>
        <end position="327"/>
    </location>
</feature>
<dbReference type="HOGENOM" id="CLU_453175_0_0_2"/>
<dbReference type="SUPFAM" id="SSF117074">
    <property type="entry name" value="Hypothetical protein PA1324"/>
    <property type="match status" value="4"/>
</dbReference>
<comment type="subcellular location">
    <subcellularLocation>
        <location evidence="1">Secreted</location>
    </subcellularLocation>
</comment>
<evidence type="ECO:0000256" key="2">
    <source>
        <dbReference type="ARBA" id="ARBA00022525"/>
    </source>
</evidence>
<dbReference type="PANTHER" id="PTHR23303">
    <property type="entry name" value="CARBOXYPEPTIDASE REGULATORY REGION-CONTAINING"/>
    <property type="match status" value="1"/>
</dbReference>
<evidence type="ECO:0000259" key="8">
    <source>
        <dbReference type="Pfam" id="PF26597"/>
    </source>
</evidence>
<dbReference type="NCBIfam" id="TIGR04143">
    <property type="entry name" value="VPxxxP_CTERM"/>
    <property type="match status" value="1"/>
</dbReference>
<geneLocation type="plasmid" evidence="9 10">
    <name>pMETEV01</name>
</geneLocation>
<dbReference type="Pfam" id="PF24346">
    <property type="entry name" value="DUF7507"/>
    <property type="match status" value="1"/>
</dbReference>
<dbReference type="InterPro" id="IPR033764">
    <property type="entry name" value="Sdr_B"/>
</dbReference>
<keyword evidence="10" id="KW-1185">Reference proteome</keyword>
<dbReference type="Pfam" id="PF17210">
    <property type="entry name" value="SdrD_B"/>
    <property type="match status" value="4"/>
</dbReference>
<keyword evidence="9" id="KW-0614">Plasmid</keyword>
<dbReference type="Gene3D" id="2.60.40.10">
    <property type="entry name" value="Immunoglobulins"/>
    <property type="match status" value="4"/>
</dbReference>
<keyword evidence="5" id="KW-1133">Transmembrane helix</keyword>
<feature type="domain" description="SD-repeat containing protein B" evidence="6">
    <location>
        <begin position="235"/>
        <end position="347"/>
    </location>
</feature>
<dbReference type="RefSeq" id="WP_013195649.1">
    <property type="nucleotide sequence ID" value="NC_014254.1"/>
</dbReference>
<name>D7EBW2_METEZ</name>
<dbReference type="Proteomes" id="UP000000391">
    <property type="component" value="Plasmid pMETEV01"/>
</dbReference>
<evidence type="ECO:0000256" key="4">
    <source>
        <dbReference type="SAM" id="MobiDB-lite"/>
    </source>
</evidence>
<organism evidence="9 10">
    <name type="scientific">Methanohalobium evestigatum (strain ATCC BAA-1072 / DSM 3721 / NBRC 107634 / OCM 161 / Z-7303)</name>
    <dbReference type="NCBI Taxonomy" id="644295"/>
    <lineage>
        <taxon>Archaea</taxon>
        <taxon>Methanobacteriati</taxon>
        <taxon>Methanobacteriota</taxon>
        <taxon>Stenosarchaea group</taxon>
        <taxon>Methanomicrobia</taxon>
        <taxon>Methanosarcinales</taxon>
        <taxon>Methanosarcinaceae</taxon>
        <taxon>Methanohalobium</taxon>
    </lineage>
</organism>
<dbReference type="InterPro" id="IPR051417">
    <property type="entry name" value="SDr/BOS_complex"/>
</dbReference>
<proteinExistence type="predicted"/>
<evidence type="ECO:0000256" key="5">
    <source>
        <dbReference type="SAM" id="Phobius"/>
    </source>
</evidence>
<dbReference type="AlphaFoldDB" id="D7EBW2"/>
<feature type="domain" description="DUF7507" evidence="7">
    <location>
        <begin position="464"/>
        <end position="539"/>
    </location>
</feature>
<dbReference type="InterPro" id="IPR013783">
    <property type="entry name" value="Ig-like_fold"/>
</dbReference>
<dbReference type="KEGG" id="mev:Metev_2265"/>